<organism evidence="2 3">
    <name type="scientific">Microbulbifer halophilus</name>
    <dbReference type="NCBI Taxonomy" id="453963"/>
    <lineage>
        <taxon>Bacteria</taxon>
        <taxon>Pseudomonadati</taxon>
        <taxon>Pseudomonadota</taxon>
        <taxon>Gammaproteobacteria</taxon>
        <taxon>Cellvibrionales</taxon>
        <taxon>Microbulbiferaceae</taxon>
        <taxon>Microbulbifer</taxon>
    </lineage>
</organism>
<dbReference type="SUPFAM" id="SSF54593">
    <property type="entry name" value="Glyoxalase/Bleomycin resistance protein/Dihydroxybiphenyl dioxygenase"/>
    <property type="match status" value="1"/>
</dbReference>
<name>A0ABW5EJ81_9GAMM</name>
<comment type="caution">
    <text evidence="2">The sequence shown here is derived from an EMBL/GenBank/DDBJ whole genome shotgun (WGS) entry which is preliminary data.</text>
</comment>
<gene>
    <name evidence="2" type="ORF">ACFSKX_13915</name>
</gene>
<dbReference type="Pfam" id="PF00903">
    <property type="entry name" value="Glyoxalase"/>
    <property type="match status" value="1"/>
</dbReference>
<evidence type="ECO:0000313" key="3">
    <source>
        <dbReference type="Proteomes" id="UP001597425"/>
    </source>
</evidence>
<feature type="domain" description="VOC" evidence="1">
    <location>
        <begin position="12"/>
        <end position="126"/>
    </location>
</feature>
<dbReference type="Proteomes" id="UP001597425">
    <property type="component" value="Unassembled WGS sequence"/>
</dbReference>
<reference evidence="3" key="1">
    <citation type="journal article" date="2019" name="Int. J. Syst. Evol. Microbiol.">
        <title>The Global Catalogue of Microorganisms (GCM) 10K type strain sequencing project: providing services to taxonomists for standard genome sequencing and annotation.</title>
        <authorList>
            <consortium name="The Broad Institute Genomics Platform"/>
            <consortium name="The Broad Institute Genome Sequencing Center for Infectious Disease"/>
            <person name="Wu L."/>
            <person name="Ma J."/>
        </authorList>
    </citation>
    <scope>NUCLEOTIDE SEQUENCE [LARGE SCALE GENOMIC DNA]</scope>
    <source>
        <strain evidence="3">KCTC 12848</strain>
    </source>
</reference>
<evidence type="ECO:0000313" key="2">
    <source>
        <dbReference type="EMBL" id="MFD2311519.1"/>
    </source>
</evidence>
<dbReference type="CDD" id="cd06587">
    <property type="entry name" value="VOC"/>
    <property type="match status" value="1"/>
</dbReference>
<proteinExistence type="predicted"/>
<evidence type="ECO:0000259" key="1">
    <source>
        <dbReference type="PROSITE" id="PS51819"/>
    </source>
</evidence>
<protein>
    <submittedName>
        <fullName evidence="2">VOC family protein</fullName>
    </submittedName>
</protein>
<dbReference type="EMBL" id="JBHUJD010000019">
    <property type="protein sequence ID" value="MFD2311519.1"/>
    <property type="molecule type" value="Genomic_DNA"/>
</dbReference>
<dbReference type="Gene3D" id="3.10.180.10">
    <property type="entry name" value="2,3-Dihydroxybiphenyl 1,2-Dioxygenase, domain 1"/>
    <property type="match status" value="1"/>
</dbReference>
<dbReference type="RefSeq" id="WP_265722288.1">
    <property type="nucleotide sequence ID" value="NZ_JAPIVK010000021.1"/>
</dbReference>
<dbReference type="InterPro" id="IPR037523">
    <property type="entry name" value="VOC_core"/>
</dbReference>
<keyword evidence="3" id="KW-1185">Reference proteome</keyword>
<accession>A0ABW5EJ81</accession>
<dbReference type="PROSITE" id="PS51819">
    <property type="entry name" value="VOC"/>
    <property type="match status" value="1"/>
</dbReference>
<dbReference type="InterPro" id="IPR029068">
    <property type="entry name" value="Glyas_Bleomycin-R_OHBP_Dase"/>
</dbReference>
<dbReference type="InterPro" id="IPR004360">
    <property type="entry name" value="Glyas_Fos-R_dOase_dom"/>
</dbReference>
<sequence length="150" mass="17289">MPEREVKPVALGINHVALDVRDIDEELDFLDQLFRFELRGRGEGMAFIELGDQFLALFESIEPGRDGHRHFGLVVDDKAEVEARLQARDIPIVSERFLDFHDPSGNRWQIVDYREIQFIKHPQILASLGRAEIRKTGDALEQLRNKGIEL</sequence>